<dbReference type="Proteomes" id="UP000835206">
    <property type="component" value="Chromosome 14"/>
</dbReference>
<name>A0A9C6STG2_BOMTE</name>
<proteinExistence type="predicted"/>
<keyword evidence="1" id="KW-1185">Reference proteome</keyword>
<dbReference type="KEGG" id="bter:125386358"/>
<gene>
    <name evidence="2" type="primary">LOC125386358</name>
</gene>
<protein>
    <submittedName>
        <fullName evidence="2">Uncharacterized protein LOC125386358</fullName>
    </submittedName>
</protein>
<accession>A0A9C6STG2</accession>
<reference evidence="2" key="1">
    <citation type="submission" date="2025-08" db="UniProtKB">
        <authorList>
            <consortium name="RefSeq"/>
        </authorList>
    </citation>
    <scope>IDENTIFICATION</scope>
</reference>
<evidence type="ECO:0000313" key="1">
    <source>
        <dbReference type="Proteomes" id="UP000835206"/>
    </source>
</evidence>
<dbReference type="GeneID" id="125386358"/>
<dbReference type="AlphaFoldDB" id="A0A9C6STG2"/>
<evidence type="ECO:0000313" key="2">
    <source>
        <dbReference type="RefSeq" id="XP_048268267.1"/>
    </source>
</evidence>
<dbReference type="RefSeq" id="XP_048268267.1">
    <property type="nucleotide sequence ID" value="XM_048412310.1"/>
</dbReference>
<organism evidence="1 2">
    <name type="scientific">Bombus terrestris</name>
    <name type="common">Buff-tailed bumblebee</name>
    <name type="synonym">Apis terrestris</name>
    <dbReference type="NCBI Taxonomy" id="30195"/>
    <lineage>
        <taxon>Eukaryota</taxon>
        <taxon>Metazoa</taxon>
        <taxon>Ecdysozoa</taxon>
        <taxon>Arthropoda</taxon>
        <taxon>Hexapoda</taxon>
        <taxon>Insecta</taxon>
        <taxon>Pterygota</taxon>
        <taxon>Neoptera</taxon>
        <taxon>Endopterygota</taxon>
        <taxon>Hymenoptera</taxon>
        <taxon>Apocrita</taxon>
        <taxon>Aculeata</taxon>
        <taxon>Apoidea</taxon>
        <taxon>Anthophila</taxon>
        <taxon>Apidae</taxon>
        <taxon>Bombus</taxon>
        <taxon>Bombus</taxon>
    </lineage>
</organism>
<sequence length="129" mass="14590">MAPHNNPVAGTDTKHVSLYSTLCIDVPLHKNALVTLNLLDSMINLSAMCILIEGKLMNFNNIYFVMEHLSEDVLYGLISQACDYVPDDITSTIKNKLDDRFVTKTQSVHRIANYHSMIAYACHLTFRRS</sequence>